<dbReference type="Pfam" id="PF04542">
    <property type="entry name" value="Sigma70_r2"/>
    <property type="match status" value="1"/>
</dbReference>
<evidence type="ECO:0000313" key="8">
    <source>
        <dbReference type="EMBL" id="MBB5869522.1"/>
    </source>
</evidence>
<evidence type="ECO:0000313" key="9">
    <source>
        <dbReference type="Proteomes" id="UP000587527"/>
    </source>
</evidence>
<evidence type="ECO:0000259" key="7">
    <source>
        <dbReference type="Pfam" id="PF08281"/>
    </source>
</evidence>
<dbReference type="GO" id="GO:0006352">
    <property type="term" value="P:DNA-templated transcription initiation"/>
    <property type="evidence" value="ECO:0007669"/>
    <property type="project" value="InterPro"/>
</dbReference>
<evidence type="ECO:0000256" key="4">
    <source>
        <dbReference type="ARBA" id="ARBA00023125"/>
    </source>
</evidence>
<comment type="similarity">
    <text evidence="1">Belongs to the sigma-70 factor family. ECF subfamily.</text>
</comment>
<keyword evidence="5" id="KW-0804">Transcription</keyword>
<dbReference type="RefSeq" id="WP_184836184.1">
    <property type="nucleotide sequence ID" value="NZ_JACHMN010000002.1"/>
</dbReference>
<dbReference type="GO" id="GO:0003677">
    <property type="term" value="F:DNA binding"/>
    <property type="evidence" value="ECO:0007669"/>
    <property type="project" value="UniProtKB-KW"/>
</dbReference>
<name>A0A841BS18_9ACTN</name>
<evidence type="ECO:0000256" key="3">
    <source>
        <dbReference type="ARBA" id="ARBA00023082"/>
    </source>
</evidence>
<keyword evidence="4" id="KW-0238">DNA-binding</keyword>
<dbReference type="InterPro" id="IPR007627">
    <property type="entry name" value="RNA_pol_sigma70_r2"/>
</dbReference>
<feature type="domain" description="RNA polymerase sigma factor 70 region 4 type 2" evidence="7">
    <location>
        <begin position="100"/>
        <end position="151"/>
    </location>
</feature>
<dbReference type="Gene3D" id="1.10.1740.10">
    <property type="match status" value="1"/>
</dbReference>
<feature type="domain" description="RNA polymerase sigma-70 region 2" evidence="6">
    <location>
        <begin position="10"/>
        <end position="76"/>
    </location>
</feature>
<dbReference type="InterPro" id="IPR036388">
    <property type="entry name" value="WH-like_DNA-bd_sf"/>
</dbReference>
<proteinExistence type="inferred from homology"/>
<dbReference type="AlphaFoldDB" id="A0A841BS18"/>
<dbReference type="SUPFAM" id="SSF88946">
    <property type="entry name" value="Sigma2 domain of RNA polymerase sigma factors"/>
    <property type="match status" value="1"/>
</dbReference>
<organism evidence="8 9">
    <name type="scientific">Allocatelliglobosispora scoriae</name>
    <dbReference type="NCBI Taxonomy" id="643052"/>
    <lineage>
        <taxon>Bacteria</taxon>
        <taxon>Bacillati</taxon>
        <taxon>Actinomycetota</taxon>
        <taxon>Actinomycetes</taxon>
        <taxon>Micromonosporales</taxon>
        <taxon>Micromonosporaceae</taxon>
        <taxon>Allocatelliglobosispora</taxon>
    </lineage>
</organism>
<gene>
    <name evidence="8" type="ORF">F4553_002901</name>
</gene>
<dbReference type="Gene3D" id="1.10.10.10">
    <property type="entry name" value="Winged helix-like DNA-binding domain superfamily/Winged helix DNA-binding domain"/>
    <property type="match status" value="1"/>
</dbReference>
<keyword evidence="2" id="KW-0805">Transcription regulation</keyword>
<dbReference type="InterPro" id="IPR039425">
    <property type="entry name" value="RNA_pol_sigma-70-like"/>
</dbReference>
<dbReference type="EMBL" id="JACHMN010000002">
    <property type="protein sequence ID" value="MBB5869522.1"/>
    <property type="molecule type" value="Genomic_DNA"/>
</dbReference>
<sequence length="165" mass="18569">MEDVEGFDEFYRRSRQRLLGFVYLHTGDVTEAQDSVQEAYARAWQRWSTVREHADPEAWVRVVATRIAISKWRSLRTRAKAYIRHGVVESSPAPSSATLEVVTALRKLPEAQRTAITLFYLLDLSVEEVARATGAPTGTVKARLARGREKLAGLLRTDAREVADA</sequence>
<dbReference type="InterPro" id="IPR013325">
    <property type="entry name" value="RNA_pol_sigma_r2"/>
</dbReference>
<reference evidence="8 9" key="1">
    <citation type="submission" date="2020-08" db="EMBL/GenBank/DDBJ databases">
        <title>Sequencing the genomes of 1000 actinobacteria strains.</title>
        <authorList>
            <person name="Klenk H.-P."/>
        </authorList>
    </citation>
    <scope>NUCLEOTIDE SEQUENCE [LARGE SCALE GENOMIC DNA]</scope>
    <source>
        <strain evidence="8 9">DSM 45362</strain>
    </source>
</reference>
<dbReference type="Proteomes" id="UP000587527">
    <property type="component" value="Unassembled WGS sequence"/>
</dbReference>
<dbReference type="PANTHER" id="PTHR43133">
    <property type="entry name" value="RNA POLYMERASE ECF-TYPE SIGMA FACTO"/>
    <property type="match status" value="1"/>
</dbReference>
<evidence type="ECO:0000256" key="1">
    <source>
        <dbReference type="ARBA" id="ARBA00010641"/>
    </source>
</evidence>
<dbReference type="InterPro" id="IPR014284">
    <property type="entry name" value="RNA_pol_sigma-70_dom"/>
</dbReference>
<dbReference type="GO" id="GO:0016987">
    <property type="term" value="F:sigma factor activity"/>
    <property type="evidence" value="ECO:0007669"/>
    <property type="project" value="UniProtKB-KW"/>
</dbReference>
<comment type="caution">
    <text evidence="8">The sequence shown here is derived from an EMBL/GenBank/DDBJ whole genome shotgun (WGS) entry which is preliminary data.</text>
</comment>
<evidence type="ECO:0000259" key="6">
    <source>
        <dbReference type="Pfam" id="PF04542"/>
    </source>
</evidence>
<keyword evidence="9" id="KW-1185">Reference proteome</keyword>
<evidence type="ECO:0000256" key="5">
    <source>
        <dbReference type="ARBA" id="ARBA00023163"/>
    </source>
</evidence>
<dbReference type="CDD" id="cd06171">
    <property type="entry name" value="Sigma70_r4"/>
    <property type="match status" value="1"/>
</dbReference>
<dbReference type="NCBIfam" id="TIGR02937">
    <property type="entry name" value="sigma70-ECF"/>
    <property type="match status" value="1"/>
</dbReference>
<protein>
    <submittedName>
        <fullName evidence="8">RNA polymerase sigma-70 factor (ECF subfamily)</fullName>
    </submittedName>
</protein>
<dbReference type="Pfam" id="PF08281">
    <property type="entry name" value="Sigma70_r4_2"/>
    <property type="match status" value="1"/>
</dbReference>
<dbReference type="InterPro" id="IPR013324">
    <property type="entry name" value="RNA_pol_sigma_r3/r4-like"/>
</dbReference>
<dbReference type="SUPFAM" id="SSF88659">
    <property type="entry name" value="Sigma3 and sigma4 domains of RNA polymerase sigma factors"/>
    <property type="match status" value="1"/>
</dbReference>
<accession>A0A841BS18</accession>
<keyword evidence="3" id="KW-0731">Sigma factor</keyword>
<dbReference type="PANTHER" id="PTHR43133:SF50">
    <property type="entry name" value="ECF RNA POLYMERASE SIGMA FACTOR SIGM"/>
    <property type="match status" value="1"/>
</dbReference>
<dbReference type="InterPro" id="IPR013249">
    <property type="entry name" value="RNA_pol_sigma70_r4_t2"/>
</dbReference>
<evidence type="ECO:0000256" key="2">
    <source>
        <dbReference type="ARBA" id="ARBA00023015"/>
    </source>
</evidence>